<keyword evidence="2" id="KW-0067">ATP-binding</keyword>
<evidence type="ECO:0000259" key="3">
    <source>
        <dbReference type="PROSITE" id="PS50011"/>
    </source>
</evidence>
<dbReference type="PANTHER" id="PTHR44329:SF298">
    <property type="entry name" value="MIXED LINEAGE KINASE DOMAIN-LIKE PROTEIN"/>
    <property type="match status" value="1"/>
</dbReference>
<dbReference type="Pfam" id="PF07714">
    <property type="entry name" value="PK_Tyr_Ser-Thr"/>
    <property type="match status" value="1"/>
</dbReference>
<dbReference type="PROSITE" id="PS50011">
    <property type="entry name" value="PROTEIN_KINASE_DOM"/>
    <property type="match status" value="1"/>
</dbReference>
<dbReference type="GO" id="GO:0005524">
    <property type="term" value="F:ATP binding"/>
    <property type="evidence" value="ECO:0007669"/>
    <property type="project" value="UniProtKB-KW"/>
</dbReference>
<reference evidence="4" key="1">
    <citation type="submission" date="2021-01" db="EMBL/GenBank/DDBJ databases">
        <authorList>
            <person name="Kaushik A."/>
        </authorList>
    </citation>
    <scope>NUCLEOTIDE SEQUENCE</scope>
    <source>
        <strain evidence="4">AG5</strain>
    </source>
</reference>
<protein>
    <recommendedName>
        <fullName evidence="3">Protein kinase domain-containing protein</fullName>
    </recommendedName>
</protein>
<dbReference type="SUPFAM" id="SSF56112">
    <property type="entry name" value="Protein kinase-like (PK-like)"/>
    <property type="match status" value="1"/>
</dbReference>
<keyword evidence="1" id="KW-0547">Nucleotide-binding</keyword>
<sequence>MELSSRLGQIYSELEETLTSQYSEVLAFQFQLQSWDRASNLKEELENNNIRISVCMRAIVIHLSYTTAPAQSETKFPANQQKLLPDPTYSNITSCNAMHPMEQSNRHIFMHIYSVMARGLREIKDVFRERCTTLYGAVKHYWEPHPIAGGLQVEHSDNTTFKTFEFLTVQDLVSYYEKSNIANYTEPLLETDITTAIPFADTALANVYRVDLPSQGHVAVKCVKHPAAYKRLKRCARELACWSSHLHPNILPVLGFAIVKGDLAMISPWMKNGRISDFVVKNPGINRLALCVQLISAVAYLHDCGLVHGDIKSSNVLICDKGQVKVMDFGVSVMDYNRIKFTVTSASHGTQRWQAPEILLGKTGSTKEGDIYALGMTLTEIYTGEHPYGPTDWNVQVMIKIISGQLRPSRPISLPLNADGNKLWELMKKCWVGEPGDRLTSQQILERIQEIQ</sequence>
<dbReference type="PROSITE" id="PS00108">
    <property type="entry name" value="PROTEIN_KINASE_ST"/>
    <property type="match status" value="1"/>
</dbReference>
<dbReference type="PANTHER" id="PTHR44329">
    <property type="entry name" value="SERINE/THREONINE-PROTEIN KINASE TNNI3K-RELATED"/>
    <property type="match status" value="1"/>
</dbReference>
<evidence type="ECO:0000256" key="1">
    <source>
        <dbReference type="ARBA" id="ARBA00022741"/>
    </source>
</evidence>
<evidence type="ECO:0000313" key="4">
    <source>
        <dbReference type="EMBL" id="CAE7233519.1"/>
    </source>
</evidence>
<name>A0A8H3HU96_9AGAM</name>
<dbReference type="GO" id="GO:0004674">
    <property type="term" value="F:protein serine/threonine kinase activity"/>
    <property type="evidence" value="ECO:0007669"/>
    <property type="project" value="TreeGrafter"/>
</dbReference>
<dbReference type="InterPro" id="IPR051681">
    <property type="entry name" value="Ser/Thr_Kinases-Pseudokinases"/>
</dbReference>
<evidence type="ECO:0000256" key="2">
    <source>
        <dbReference type="ARBA" id="ARBA00022840"/>
    </source>
</evidence>
<proteinExistence type="predicted"/>
<evidence type="ECO:0000313" key="5">
    <source>
        <dbReference type="Proteomes" id="UP000663827"/>
    </source>
</evidence>
<gene>
    <name evidence="4" type="ORF">RDB_LOCUS191575</name>
</gene>
<dbReference type="EMBL" id="CAJNJQ010006632">
    <property type="protein sequence ID" value="CAE7233519.1"/>
    <property type="molecule type" value="Genomic_DNA"/>
</dbReference>
<dbReference type="InterPro" id="IPR011009">
    <property type="entry name" value="Kinase-like_dom_sf"/>
</dbReference>
<dbReference type="InterPro" id="IPR001245">
    <property type="entry name" value="Ser-Thr/Tyr_kinase_cat_dom"/>
</dbReference>
<dbReference type="Gene3D" id="1.10.510.10">
    <property type="entry name" value="Transferase(Phosphotransferase) domain 1"/>
    <property type="match status" value="1"/>
</dbReference>
<dbReference type="AlphaFoldDB" id="A0A8H3HU96"/>
<feature type="domain" description="Protein kinase" evidence="3">
    <location>
        <begin position="193"/>
        <end position="452"/>
    </location>
</feature>
<organism evidence="4 5">
    <name type="scientific">Rhizoctonia solani</name>
    <dbReference type="NCBI Taxonomy" id="456999"/>
    <lineage>
        <taxon>Eukaryota</taxon>
        <taxon>Fungi</taxon>
        <taxon>Dikarya</taxon>
        <taxon>Basidiomycota</taxon>
        <taxon>Agaricomycotina</taxon>
        <taxon>Agaricomycetes</taxon>
        <taxon>Cantharellales</taxon>
        <taxon>Ceratobasidiaceae</taxon>
        <taxon>Rhizoctonia</taxon>
    </lineage>
</organism>
<dbReference type="InterPro" id="IPR008271">
    <property type="entry name" value="Ser/Thr_kinase_AS"/>
</dbReference>
<dbReference type="CDD" id="cd14014">
    <property type="entry name" value="STKc_PknB_like"/>
    <property type="match status" value="1"/>
</dbReference>
<dbReference type="InterPro" id="IPR000719">
    <property type="entry name" value="Prot_kinase_dom"/>
</dbReference>
<dbReference type="SMART" id="SM00220">
    <property type="entry name" value="S_TKc"/>
    <property type="match status" value="1"/>
</dbReference>
<comment type="caution">
    <text evidence="4">The sequence shown here is derived from an EMBL/GenBank/DDBJ whole genome shotgun (WGS) entry which is preliminary data.</text>
</comment>
<dbReference type="Proteomes" id="UP000663827">
    <property type="component" value="Unassembled WGS sequence"/>
</dbReference>
<accession>A0A8H3HU96</accession>